<comment type="caution">
    <text evidence="2">The sequence shown here is derived from an EMBL/GenBank/DDBJ whole genome shotgun (WGS) entry which is preliminary data.</text>
</comment>
<reference evidence="2" key="1">
    <citation type="submission" date="2022-03" db="EMBL/GenBank/DDBJ databases">
        <title>Draft genome sequence of Aduncisulcus paluster, a free-living microaerophilic Fornicata.</title>
        <authorList>
            <person name="Yuyama I."/>
            <person name="Kume K."/>
            <person name="Tamura T."/>
            <person name="Inagaki Y."/>
            <person name="Hashimoto T."/>
        </authorList>
    </citation>
    <scope>NUCLEOTIDE SEQUENCE</scope>
    <source>
        <strain evidence="2">NY0171</strain>
    </source>
</reference>
<keyword evidence="3" id="KW-1185">Reference proteome</keyword>
<evidence type="ECO:0000313" key="2">
    <source>
        <dbReference type="EMBL" id="GKT18140.1"/>
    </source>
</evidence>
<evidence type="ECO:0008006" key="4">
    <source>
        <dbReference type="Google" id="ProtNLM"/>
    </source>
</evidence>
<evidence type="ECO:0000256" key="1">
    <source>
        <dbReference type="SAM" id="MobiDB-lite"/>
    </source>
</evidence>
<evidence type="ECO:0000313" key="3">
    <source>
        <dbReference type="Proteomes" id="UP001057375"/>
    </source>
</evidence>
<protein>
    <recommendedName>
        <fullName evidence="4">EF-hand domain-containing protein</fullName>
    </recommendedName>
</protein>
<name>A0ABQ5JV53_9EUKA</name>
<dbReference type="EMBL" id="BQXS01006180">
    <property type="protein sequence ID" value="GKT18140.1"/>
    <property type="molecule type" value="Genomic_DNA"/>
</dbReference>
<feature type="region of interest" description="Disordered" evidence="1">
    <location>
        <begin position="1"/>
        <end position="23"/>
    </location>
</feature>
<organism evidence="2 3">
    <name type="scientific">Aduncisulcus paluster</name>
    <dbReference type="NCBI Taxonomy" id="2918883"/>
    <lineage>
        <taxon>Eukaryota</taxon>
        <taxon>Metamonada</taxon>
        <taxon>Carpediemonas-like organisms</taxon>
        <taxon>Aduncisulcus</taxon>
    </lineage>
</organism>
<accession>A0ABQ5JV53</accession>
<dbReference type="Proteomes" id="UP001057375">
    <property type="component" value="Unassembled WGS sequence"/>
</dbReference>
<sequence length="101" mass="11375">MVSFEESGLDEKTFNMLDSDGYGKVSQTEIDSLRDTDERVQEGNLFSEALSEFKKNFFQKEKDDEEKDLNGDGVVSEEEEELAKQQAAQVTGVNAEESKEP</sequence>
<gene>
    <name evidence="2" type="ORF">ADUPG1_004242</name>
</gene>
<dbReference type="Gene3D" id="1.10.238.10">
    <property type="entry name" value="EF-hand"/>
    <property type="match status" value="1"/>
</dbReference>
<feature type="non-terminal residue" evidence="2">
    <location>
        <position position="101"/>
    </location>
</feature>
<proteinExistence type="predicted"/>
<feature type="region of interest" description="Disordered" evidence="1">
    <location>
        <begin position="61"/>
        <end position="101"/>
    </location>
</feature>